<feature type="compositionally biased region" description="Polar residues" evidence="1">
    <location>
        <begin position="1"/>
        <end position="18"/>
    </location>
</feature>
<sequence>MNTAPKLSDPYNTKSGGNFSIPKKFNKPNSDDSLSDFNNDYNQTDIENEPRIAPPKIVPEYLKPLKGRYQLLQLWEGRVTEVSDDTFYAIISDKTNPELSDELVSMDIEEITPSDLSLLTPGAVFYWSISYADFPGRGRKKESKIRFRRLPLWTHKEIKKAINTGAELAAFFKKD</sequence>
<evidence type="ECO:0000313" key="3">
    <source>
        <dbReference type="Proteomes" id="UP000199608"/>
    </source>
</evidence>
<accession>A0A1H2E3I9</accession>
<feature type="compositionally biased region" description="Low complexity" evidence="1">
    <location>
        <begin position="31"/>
        <end position="42"/>
    </location>
</feature>
<feature type="region of interest" description="Disordered" evidence="1">
    <location>
        <begin position="1"/>
        <end position="49"/>
    </location>
</feature>
<proteinExistence type="predicted"/>
<name>A0A1H2E3I9_9BACT</name>
<evidence type="ECO:0000256" key="1">
    <source>
        <dbReference type="SAM" id="MobiDB-lite"/>
    </source>
</evidence>
<dbReference type="RefSeq" id="WP_175530273.1">
    <property type="nucleotide sequence ID" value="NZ_FNLL01000002.1"/>
</dbReference>
<evidence type="ECO:0000313" key="2">
    <source>
        <dbReference type="EMBL" id="SDT89615.1"/>
    </source>
</evidence>
<dbReference type="EMBL" id="FNLL01000002">
    <property type="protein sequence ID" value="SDT89615.1"/>
    <property type="molecule type" value="Genomic_DNA"/>
</dbReference>
<keyword evidence="3" id="KW-1185">Reference proteome</keyword>
<dbReference type="AlphaFoldDB" id="A0A1H2E3I9"/>
<protein>
    <submittedName>
        <fullName evidence="2">Uncharacterized protein</fullName>
    </submittedName>
</protein>
<dbReference type="Proteomes" id="UP000199608">
    <property type="component" value="Unassembled WGS sequence"/>
</dbReference>
<reference evidence="3" key="1">
    <citation type="submission" date="2016-10" db="EMBL/GenBank/DDBJ databases">
        <authorList>
            <person name="Varghese N."/>
            <person name="Submissions S."/>
        </authorList>
    </citation>
    <scope>NUCLEOTIDE SEQUENCE [LARGE SCALE GENOMIC DNA]</scope>
    <source>
        <strain evidence="3">DSM 3384</strain>
    </source>
</reference>
<organism evidence="2 3">
    <name type="scientific">Desulfobacula phenolica</name>
    <dbReference type="NCBI Taxonomy" id="90732"/>
    <lineage>
        <taxon>Bacteria</taxon>
        <taxon>Pseudomonadati</taxon>
        <taxon>Thermodesulfobacteriota</taxon>
        <taxon>Desulfobacteria</taxon>
        <taxon>Desulfobacterales</taxon>
        <taxon>Desulfobacteraceae</taxon>
        <taxon>Desulfobacula</taxon>
    </lineage>
</organism>
<gene>
    <name evidence="2" type="ORF">SAMN04487931_102463</name>
</gene>